<feature type="chain" id="PRO_5046591337" description="Outer membrane protein beta-barrel domain-containing protein" evidence="1">
    <location>
        <begin position="29"/>
        <end position="140"/>
    </location>
</feature>
<feature type="signal peptide" evidence="1">
    <location>
        <begin position="1"/>
        <end position="28"/>
    </location>
</feature>
<name>A0ABU7LUW9_9PROT</name>
<reference evidence="2 3" key="1">
    <citation type="submission" date="2024-01" db="EMBL/GenBank/DDBJ databases">
        <title>Hyphobacterium bacterium isolated from marine sediment.</title>
        <authorList>
            <person name="Zhao S."/>
        </authorList>
    </citation>
    <scope>NUCLEOTIDE SEQUENCE [LARGE SCALE GENOMIC DNA]</scope>
    <source>
        <strain evidence="2 3">Y60-23</strain>
    </source>
</reference>
<keyword evidence="3" id="KW-1185">Reference proteome</keyword>
<gene>
    <name evidence="2" type="ORF">V0U35_01590</name>
</gene>
<comment type="caution">
    <text evidence="2">The sequence shown here is derived from an EMBL/GenBank/DDBJ whole genome shotgun (WGS) entry which is preliminary data.</text>
</comment>
<protein>
    <recommendedName>
        <fullName evidence="4">Outer membrane protein beta-barrel domain-containing protein</fullName>
    </recommendedName>
</protein>
<evidence type="ECO:0000313" key="3">
    <source>
        <dbReference type="Proteomes" id="UP001310692"/>
    </source>
</evidence>
<dbReference type="RefSeq" id="WP_330194893.1">
    <property type="nucleotide sequence ID" value="NZ_JAZDRO010000001.1"/>
</dbReference>
<dbReference type="EMBL" id="JAZDRO010000001">
    <property type="protein sequence ID" value="MEE2565356.1"/>
    <property type="molecule type" value="Genomic_DNA"/>
</dbReference>
<keyword evidence="1" id="KW-0732">Signal</keyword>
<organism evidence="2 3">
    <name type="scientific">Hyphobacterium marinum</name>
    <dbReference type="NCBI Taxonomy" id="3116574"/>
    <lineage>
        <taxon>Bacteria</taxon>
        <taxon>Pseudomonadati</taxon>
        <taxon>Pseudomonadota</taxon>
        <taxon>Alphaproteobacteria</taxon>
        <taxon>Maricaulales</taxon>
        <taxon>Maricaulaceae</taxon>
        <taxon>Hyphobacterium</taxon>
    </lineage>
</organism>
<dbReference type="Pfam" id="PF20841">
    <property type="entry name" value="NtrZ"/>
    <property type="match status" value="1"/>
</dbReference>
<dbReference type="Proteomes" id="UP001310692">
    <property type="component" value="Unassembled WGS sequence"/>
</dbReference>
<evidence type="ECO:0000313" key="2">
    <source>
        <dbReference type="EMBL" id="MEE2565356.1"/>
    </source>
</evidence>
<sequence>MDKITKFKGLATVLSAAALLAAAPCAFADPDLTAGDDAQPWYEAFTFSTDATIAPGVTLNDTETQIDWNAGERWGFTLGIDSDPDSQLNLDTIETGVYFDVGSRFRFRGAVRLTAPDALYVGTHDDERAPEVKFESALRF</sequence>
<dbReference type="InterPro" id="IPR048887">
    <property type="entry name" value="NtrZ-like"/>
</dbReference>
<evidence type="ECO:0000256" key="1">
    <source>
        <dbReference type="SAM" id="SignalP"/>
    </source>
</evidence>
<accession>A0ABU7LUW9</accession>
<proteinExistence type="predicted"/>
<evidence type="ECO:0008006" key="4">
    <source>
        <dbReference type="Google" id="ProtNLM"/>
    </source>
</evidence>